<organism evidence="2 3">
    <name type="scientific">Cymbomonas tetramitiformis</name>
    <dbReference type="NCBI Taxonomy" id="36881"/>
    <lineage>
        <taxon>Eukaryota</taxon>
        <taxon>Viridiplantae</taxon>
        <taxon>Chlorophyta</taxon>
        <taxon>Pyramimonadophyceae</taxon>
        <taxon>Pyramimonadales</taxon>
        <taxon>Pyramimonadaceae</taxon>
        <taxon>Cymbomonas</taxon>
    </lineage>
</organism>
<dbReference type="CDD" id="cd19094">
    <property type="entry name" value="AKR_Tas-like"/>
    <property type="match status" value="1"/>
</dbReference>
<evidence type="ECO:0000259" key="1">
    <source>
        <dbReference type="Pfam" id="PF00248"/>
    </source>
</evidence>
<keyword evidence="3" id="KW-1185">Reference proteome</keyword>
<dbReference type="PANTHER" id="PTHR43364">
    <property type="entry name" value="NADH-SPECIFIC METHYLGLYOXAL REDUCTASE-RELATED"/>
    <property type="match status" value="1"/>
</dbReference>
<comment type="caution">
    <text evidence="2">The sequence shown here is derived from an EMBL/GenBank/DDBJ whole genome shotgun (WGS) entry which is preliminary data.</text>
</comment>
<proteinExistence type="predicted"/>
<evidence type="ECO:0000313" key="2">
    <source>
        <dbReference type="EMBL" id="KAK3233794.1"/>
    </source>
</evidence>
<gene>
    <name evidence="2" type="ORF">CYMTET_55930</name>
</gene>
<dbReference type="EMBL" id="LGRX02035630">
    <property type="protein sequence ID" value="KAK3233794.1"/>
    <property type="molecule type" value="Genomic_DNA"/>
</dbReference>
<sequence length="453" mass="49825">METVTVTIAPPPLGTGAPVCRSPFDPRLIRMSVALQAKYAPNFPPQAVIGSGLGDAVEQVKRGALKYVKFGSSDMMVSEVCAGTMTWGSFNDREEQAFEQLDALIRLGVNFIDTAELYPVAFNYGKTTEEWIGKWLEKRVASGEVDRSKLYIATKCNALGIGGAGIPHSYEPEIVLNSCRDSLERLKTDYIDLYQLHFPTRDVPLFGGASFKPDGVDRAFPFQNKGEPHTFEGPVLAIKALFDAGLIKHWGLSNENAYGITMFCLTCDKLGVPRPVSCQNDFSLLDRMYEGDTAEAAYRFGLAGLPYGPLAGGVLAGKYTKSKYAAADPDRPLAECRHRKCPEFQPRYGMPMAMAATEKYVALAEKYGITPTELALAWAKQCWFNASIIIGTTTVRQVEECVGAFQLELPRSLLKEIDTVHEELRSPCCFYASKPTCIEAPWLGNSMKKACDP</sequence>
<name>A0AAE0BDN6_9CHLO</name>
<dbReference type="Proteomes" id="UP001190700">
    <property type="component" value="Unassembled WGS sequence"/>
</dbReference>
<dbReference type="PANTHER" id="PTHR43364:SF17">
    <property type="entry name" value="ALDO KETO REDUCTASE"/>
    <property type="match status" value="1"/>
</dbReference>
<dbReference type="InterPro" id="IPR036812">
    <property type="entry name" value="NAD(P)_OxRdtase_dom_sf"/>
</dbReference>
<accession>A0AAE0BDN6</accession>
<feature type="domain" description="NADP-dependent oxidoreductase" evidence="1">
    <location>
        <begin position="80"/>
        <end position="420"/>
    </location>
</feature>
<protein>
    <recommendedName>
        <fullName evidence="1">NADP-dependent oxidoreductase domain-containing protein</fullName>
    </recommendedName>
</protein>
<dbReference type="InterPro" id="IPR023210">
    <property type="entry name" value="NADP_OxRdtase_dom"/>
</dbReference>
<dbReference type="SUPFAM" id="SSF51430">
    <property type="entry name" value="NAD(P)-linked oxidoreductase"/>
    <property type="match status" value="1"/>
</dbReference>
<dbReference type="Pfam" id="PF00248">
    <property type="entry name" value="Aldo_ket_red"/>
    <property type="match status" value="1"/>
</dbReference>
<evidence type="ECO:0000313" key="3">
    <source>
        <dbReference type="Proteomes" id="UP001190700"/>
    </source>
</evidence>
<dbReference type="Gene3D" id="3.20.20.100">
    <property type="entry name" value="NADP-dependent oxidoreductase domain"/>
    <property type="match status" value="1"/>
</dbReference>
<dbReference type="AlphaFoldDB" id="A0AAE0BDN6"/>
<dbReference type="InterPro" id="IPR050523">
    <property type="entry name" value="AKR_Detox_Biosynth"/>
</dbReference>
<reference evidence="2 3" key="1">
    <citation type="journal article" date="2015" name="Genome Biol. Evol.">
        <title>Comparative Genomics of a Bacterivorous Green Alga Reveals Evolutionary Causalities and Consequences of Phago-Mixotrophic Mode of Nutrition.</title>
        <authorList>
            <person name="Burns J.A."/>
            <person name="Paasch A."/>
            <person name="Narechania A."/>
            <person name="Kim E."/>
        </authorList>
    </citation>
    <scope>NUCLEOTIDE SEQUENCE [LARGE SCALE GENOMIC DNA]</scope>
    <source>
        <strain evidence="2 3">PLY_AMNH</strain>
    </source>
</reference>